<organism evidence="4 5">
    <name type="scientific">Channa argus</name>
    <name type="common">Northern snakehead</name>
    <name type="synonym">Ophicephalus argus</name>
    <dbReference type="NCBI Taxonomy" id="215402"/>
    <lineage>
        <taxon>Eukaryota</taxon>
        <taxon>Metazoa</taxon>
        <taxon>Chordata</taxon>
        <taxon>Craniata</taxon>
        <taxon>Vertebrata</taxon>
        <taxon>Euteleostomi</taxon>
        <taxon>Actinopterygii</taxon>
        <taxon>Neopterygii</taxon>
        <taxon>Teleostei</taxon>
        <taxon>Neoteleostei</taxon>
        <taxon>Acanthomorphata</taxon>
        <taxon>Anabantaria</taxon>
        <taxon>Anabantiformes</taxon>
        <taxon>Channoidei</taxon>
        <taxon>Channidae</taxon>
        <taxon>Channa</taxon>
    </lineage>
</organism>
<evidence type="ECO:0000256" key="2">
    <source>
        <dbReference type="SAM" id="Phobius"/>
    </source>
</evidence>
<evidence type="ECO:0000256" key="3">
    <source>
        <dbReference type="SAM" id="SignalP"/>
    </source>
</evidence>
<dbReference type="PANTHER" id="PTHR36526">
    <property type="entry name" value="TRANSMEMBRANE PROTEIN 154"/>
    <property type="match status" value="1"/>
</dbReference>
<dbReference type="EMBL" id="CM015714">
    <property type="protein sequence ID" value="KAF3687815.1"/>
    <property type="molecule type" value="Genomic_DNA"/>
</dbReference>
<feature type="signal peptide" evidence="3">
    <location>
        <begin position="1"/>
        <end position="31"/>
    </location>
</feature>
<proteinExistence type="predicted"/>
<protein>
    <submittedName>
        <fullName evidence="4">Transmembrane protein 154</fullName>
    </submittedName>
</protein>
<keyword evidence="2" id="KW-1133">Transmembrane helix</keyword>
<dbReference type="InterPro" id="IPR028064">
    <property type="entry name" value="TMEM154"/>
</dbReference>
<dbReference type="InterPro" id="IPR053087">
    <property type="entry name" value="TMEM154-like"/>
</dbReference>
<feature type="region of interest" description="Disordered" evidence="1">
    <location>
        <begin position="37"/>
        <end position="95"/>
    </location>
</feature>
<keyword evidence="2" id="KW-0472">Membrane</keyword>
<keyword evidence="5" id="KW-1185">Reference proteome</keyword>
<dbReference type="PANTHER" id="PTHR36526:SF1">
    <property type="entry name" value="TRANSMEMBRANE PROTEIN 154"/>
    <property type="match status" value="1"/>
</dbReference>
<evidence type="ECO:0000256" key="1">
    <source>
        <dbReference type="SAM" id="MobiDB-lite"/>
    </source>
</evidence>
<evidence type="ECO:0000313" key="4">
    <source>
        <dbReference type="EMBL" id="KAF3687815.1"/>
    </source>
</evidence>
<feature type="compositionally biased region" description="Polar residues" evidence="1">
    <location>
        <begin position="56"/>
        <end position="70"/>
    </location>
</feature>
<reference evidence="5" key="2">
    <citation type="submission" date="2019-02" db="EMBL/GenBank/DDBJ databases">
        <title>Opniocepnalus argus Var Kimnra genome.</title>
        <authorList>
            <person name="Zhou C."/>
            <person name="Xiao S."/>
        </authorList>
    </citation>
    <scope>NUCLEOTIDE SEQUENCE [LARGE SCALE GENOMIC DNA]</scope>
</reference>
<keyword evidence="2 4" id="KW-0812">Transmembrane</keyword>
<keyword evidence="3" id="KW-0732">Signal</keyword>
<feature type="transmembrane region" description="Helical" evidence="2">
    <location>
        <begin position="114"/>
        <end position="138"/>
    </location>
</feature>
<name>A0A6G1PC32_CHAAH</name>
<accession>A0A6G1PC32</accession>
<dbReference type="OrthoDB" id="9451445at2759"/>
<dbReference type="Proteomes" id="UP000503349">
    <property type="component" value="Chromosome 3"/>
</dbReference>
<gene>
    <name evidence="4" type="ORF">EXN66_Car003487</name>
</gene>
<dbReference type="AlphaFoldDB" id="A0A6G1PC32"/>
<reference evidence="4 5" key="1">
    <citation type="submission" date="2019-02" db="EMBL/GenBank/DDBJ databases">
        <title>Opniocepnalus argus genome.</title>
        <authorList>
            <person name="Zhou C."/>
            <person name="Xiao S."/>
        </authorList>
    </citation>
    <scope>NUCLEOTIDE SEQUENCE [LARGE SCALE GENOMIC DNA]</scope>
    <source>
        <strain evidence="4">OARG1902GOOAL</strain>
        <tissue evidence="4">Muscle</tissue>
    </source>
</reference>
<sequence length="203" mass="21986">MSASQPGNMSGLRLMTPLLLLLLLLVTTLNGTGIVTSEDDAGDSGDKEAVEAHPAVSTSTLEPDASTTEQAVDENKEDHGSGLSSIPDVSETTVSPTVIEGTSEPLMDEGGLDLIVIILIPAMLVLLIISIIVCGIFIHRRSKNKSKNEDLREEDPHFGEFSTEKVPMPMFEEDVPSVLEVEMEELDQWIKKDGETAEDTKHM</sequence>
<feature type="chain" id="PRO_5026001059" evidence="3">
    <location>
        <begin position="32"/>
        <end position="203"/>
    </location>
</feature>
<dbReference type="Pfam" id="PF15102">
    <property type="entry name" value="TMEM154"/>
    <property type="match status" value="1"/>
</dbReference>
<evidence type="ECO:0000313" key="5">
    <source>
        <dbReference type="Proteomes" id="UP000503349"/>
    </source>
</evidence>